<gene>
    <name evidence="2" type="ORF">C7R54_19215</name>
</gene>
<name>A0A4Q1HFR7_9BURK</name>
<evidence type="ECO:0000313" key="2">
    <source>
        <dbReference type="EMBL" id="RXN85900.1"/>
    </source>
</evidence>
<dbReference type="AlphaFoldDB" id="A0A4Q1HFR7"/>
<proteinExistence type="predicted"/>
<accession>A0A4Q1HFR7</accession>
<dbReference type="Proteomes" id="UP000290849">
    <property type="component" value="Unassembled WGS sequence"/>
</dbReference>
<evidence type="ECO:0000256" key="1">
    <source>
        <dbReference type="SAM" id="MobiDB-lite"/>
    </source>
</evidence>
<comment type="caution">
    <text evidence="2">The sequence shown here is derived from an EMBL/GenBank/DDBJ whole genome shotgun (WGS) entry which is preliminary data.</text>
</comment>
<dbReference type="OrthoDB" id="8636230at2"/>
<evidence type="ECO:0000313" key="3">
    <source>
        <dbReference type="Proteomes" id="UP000290849"/>
    </source>
</evidence>
<reference evidence="2 3" key="1">
    <citation type="journal article" date="2017" name="Int. J. Syst. Evol. Microbiol.">
        <title>Achromobacter aloeverae sp. nov., isolated from the root of Aloe vera (L.) Burm.f.</title>
        <authorList>
            <person name="Kuncharoen N."/>
            <person name="Muramatsu Y."/>
            <person name="Shibata C."/>
            <person name="Kamakura Y."/>
            <person name="Nakagawa Y."/>
            <person name="Tanasupawat S."/>
        </authorList>
    </citation>
    <scope>NUCLEOTIDE SEQUENCE [LARGE SCALE GENOMIC DNA]</scope>
    <source>
        <strain evidence="2 3">AVA-1</strain>
    </source>
</reference>
<keyword evidence="3" id="KW-1185">Reference proteome</keyword>
<feature type="region of interest" description="Disordered" evidence="1">
    <location>
        <begin position="121"/>
        <end position="141"/>
    </location>
</feature>
<dbReference type="EMBL" id="PYAL01000006">
    <property type="protein sequence ID" value="RXN85900.1"/>
    <property type="molecule type" value="Genomic_DNA"/>
</dbReference>
<organism evidence="2 3">
    <name type="scientific">Achromobacter aloeverae</name>
    <dbReference type="NCBI Taxonomy" id="1750518"/>
    <lineage>
        <taxon>Bacteria</taxon>
        <taxon>Pseudomonadati</taxon>
        <taxon>Pseudomonadota</taxon>
        <taxon>Betaproteobacteria</taxon>
        <taxon>Burkholderiales</taxon>
        <taxon>Alcaligenaceae</taxon>
        <taxon>Achromobacter</taxon>
    </lineage>
</organism>
<dbReference type="RefSeq" id="WP_129152071.1">
    <property type="nucleotide sequence ID" value="NZ_JBHSDO010000017.1"/>
</dbReference>
<sequence length="141" mass="15642">MQDTWQYQIRLRVTEALAARLRDHPDAPEDAPLRAVLARHGAAIKSQYQAFADYVAEAEREGVAQYPLYRWTRDTIEDPAKQAKYRRVYTAYVGGQEVYDGAAAEALRVELAALGTDGGIEGVTKVDTNPANNPQPPAARR</sequence>
<protein>
    <submittedName>
        <fullName evidence="2">Uncharacterized protein</fullName>
    </submittedName>
</protein>